<proteinExistence type="predicted"/>
<evidence type="ECO:0000313" key="2">
    <source>
        <dbReference type="Proteomes" id="UP000012073"/>
    </source>
</evidence>
<dbReference type="EMBL" id="HG001796">
    <property type="protein sequence ID" value="CDF36686.1"/>
    <property type="molecule type" value="Genomic_DNA"/>
</dbReference>
<dbReference type="AlphaFoldDB" id="R7QGU4"/>
<dbReference type="Gramene" id="CDF36686">
    <property type="protein sequence ID" value="CDF36686"/>
    <property type="gene ID" value="CHC_T00005068001"/>
</dbReference>
<name>R7QGU4_CHOCR</name>
<dbReference type="RefSeq" id="XP_005716505.1">
    <property type="nucleotide sequence ID" value="XM_005716448.1"/>
</dbReference>
<reference evidence="2" key="1">
    <citation type="journal article" date="2013" name="Proc. Natl. Acad. Sci. U.S.A.">
        <title>Genome structure and metabolic features in the red seaweed Chondrus crispus shed light on evolution of the Archaeplastida.</title>
        <authorList>
            <person name="Collen J."/>
            <person name="Porcel B."/>
            <person name="Carre W."/>
            <person name="Ball S.G."/>
            <person name="Chaparro C."/>
            <person name="Tonon T."/>
            <person name="Barbeyron T."/>
            <person name="Michel G."/>
            <person name="Noel B."/>
            <person name="Valentin K."/>
            <person name="Elias M."/>
            <person name="Artiguenave F."/>
            <person name="Arun A."/>
            <person name="Aury J.M."/>
            <person name="Barbosa-Neto J.F."/>
            <person name="Bothwell J.H."/>
            <person name="Bouget F.Y."/>
            <person name="Brillet L."/>
            <person name="Cabello-Hurtado F."/>
            <person name="Capella-Gutierrez S."/>
            <person name="Charrier B."/>
            <person name="Cladiere L."/>
            <person name="Cock J.M."/>
            <person name="Coelho S.M."/>
            <person name="Colleoni C."/>
            <person name="Czjzek M."/>
            <person name="Da Silva C."/>
            <person name="Delage L."/>
            <person name="Denoeud F."/>
            <person name="Deschamps P."/>
            <person name="Dittami S.M."/>
            <person name="Gabaldon T."/>
            <person name="Gachon C.M."/>
            <person name="Groisillier A."/>
            <person name="Herve C."/>
            <person name="Jabbari K."/>
            <person name="Katinka M."/>
            <person name="Kloareg B."/>
            <person name="Kowalczyk N."/>
            <person name="Labadie K."/>
            <person name="Leblanc C."/>
            <person name="Lopez P.J."/>
            <person name="McLachlan D.H."/>
            <person name="Meslet-Cladiere L."/>
            <person name="Moustafa A."/>
            <person name="Nehr Z."/>
            <person name="Nyvall Collen P."/>
            <person name="Panaud O."/>
            <person name="Partensky F."/>
            <person name="Poulain J."/>
            <person name="Rensing S.A."/>
            <person name="Rousvoal S."/>
            <person name="Samson G."/>
            <person name="Symeonidi A."/>
            <person name="Weissenbach J."/>
            <person name="Zambounis A."/>
            <person name="Wincker P."/>
            <person name="Boyen C."/>
        </authorList>
    </citation>
    <scope>NUCLEOTIDE SEQUENCE [LARGE SCALE GENOMIC DNA]</scope>
    <source>
        <strain evidence="2">cv. Stackhouse</strain>
    </source>
</reference>
<sequence>MIVNIFNSSKYVSISGVGSIHVHYTFQGESHQLFTNVAGPFVSLCS</sequence>
<protein>
    <submittedName>
        <fullName evidence="1">Uncharacterized protein</fullName>
    </submittedName>
</protein>
<gene>
    <name evidence="1" type="ORF">CHC_T00005068001</name>
</gene>
<dbReference type="GeneID" id="17324222"/>
<evidence type="ECO:0000313" key="1">
    <source>
        <dbReference type="EMBL" id="CDF36686.1"/>
    </source>
</evidence>
<accession>R7QGU4</accession>
<dbReference type="KEGG" id="ccp:CHC_T00005068001"/>
<dbReference type="Proteomes" id="UP000012073">
    <property type="component" value="Unassembled WGS sequence"/>
</dbReference>
<organism evidence="1 2">
    <name type="scientific">Chondrus crispus</name>
    <name type="common">Carrageen Irish moss</name>
    <name type="synonym">Polymorpha crispa</name>
    <dbReference type="NCBI Taxonomy" id="2769"/>
    <lineage>
        <taxon>Eukaryota</taxon>
        <taxon>Rhodophyta</taxon>
        <taxon>Florideophyceae</taxon>
        <taxon>Rhodymeniophycidae</taxon>
        <taxon>Gigartinales</taxon>
        <taxon>Gigartinaceae</taxon>
        <taxon>Chondrus</taxon>
    </lineage>
</organism>
<keyword evidence="2" id="KW-1185">Reference proteome</keyword>